<gene>
    <name evidence="3" type="ORF">K8V47_02595</name>
</gene>
<keyword evidence="1" id="KW-0175">Coiled coil</keyword>
<dbReference type="EMBL" id="DYXT01000017">
    <property type="protein sequence ID" value="HJE38638.1"/>
    <property type="molecule type" value="Genomic_DNA"/>
</dbReference>
<dbReference type="AlphaFoldDB" id="A0A4Q0UBV7"/>
<name>A0A4Q0UBV7_9BACT</name>
<evidence type="ECO:0000313" key="3">
    <source>
        <dbReference type="EMBL" id="HJE38638.1"/>
    </source>
</evidence>
<proteinExistence type="predicted"/>
<evidence type="ECO:0000313" key="4">
    <source>
        <dbReference type="Proteomes" id="UP000711407"/>
    </source>
</evidence>
<evidence type="ECO:0000256" key="1">
    <source>
        <dbReference type="SAM" id="Coils"/>
    </source>
</evidence>
<feature type="compositionally biased region" description="Low complexity" evidence="2">
    <location>
        <begin position="34"/>
        <end position="56"/>
    </location>
</feature>
<dbReference type="Proteomes" id="UP000711407">
    <property type="component" value="Unassembled WGS sequence"/>
</dbReference>
<protein>
    <submittedName>
        <fullName evidence="3">Uncharacterized protein</fullName>
    </submittedName>
</protein>
<sequence>MALIYFVKRALGFDNTADDTDEDIDNPFRVVTRPSDNTATATDADSTAPSDSAQAQNIENDMTDDSDTALPLVDASLPGCIFDSVIRLFNRTMPDFVRECLDTDSQRQYLFHAIESDVRRQMIRVVDEVRLNACKPSETKDAVSDNTLSENYRRQLRTAYNNFHREKEALERRIIDLEETLQSANDENARLQSEIAALNRRIRRSKNKTQMDDDLQPSLF</sequence>
<reference evidence="3" key="1">
    <citation type="journal article" date="2021" name="PeerJ">
        <title>Extensive microbial diversity within the chicken gut microbiome revealed by metagenomics and culture.</title>
        <authorList>
            <person name="Gilroy R."/>
            <person name="Ravi A."/>
            <person name="Getino M."/>
            <person name="Pursley I."/>
            <person name="Horton D.L."/>
            <person name="Alikhan N.F."/>
            <person name="Baker D."/>
            <person name="Gharbi K."/>
            <person name="Hall N."/>
            <person name="Watson M."/>
            <person name="Adriaenssens E.M."/>
            <person name="Foster-Nyarko E."/>
            <person name="Jarju S."/>
            <person name="Secka A."/>
            <person name="Antonio M."/>
            <person name="Oren A."/>
            <person name="Chaudhuri R.R."/>
            <person name="La Ragione R."/>
            <person name="Hildebrand F."/>
            <person name="Pallen M.J."/>
        </authorList>
    </citation>
    <scope>NUCLEOTIDE SEQUENCE</scope>
    <source>
        <strain evidence="3">4100</strain>
    </source>
</reference>
<reference evidence="3" key="2">
    <citation type="submission" date="2021-09" db="EMBL/GenBank/DDBJ databases">
        <authorList>
            <person name="Gilroy R."/>
        </authorList>
    </citation>
    <scope>NUCLEOTIDE SEQUENCE</scope>
    <source>
        <strain evidence="3">4100</strain>
    </source>
</reference>
<evidence type="ECO:0000256" key="2">
    <source>
        <dbReference type="SAM" id="MobiDB-lite"/>
    </source>
</evidence>
<organism evidence="3 4">
    <name type="scientific">Candidatus Amulumruptor caecigallinarius</name>
    <dbReference type="NCBI Taxonomy" id="2109911"/>
    <lineage>
        <taxon>Bacteria</taxon>
        <taxon>Pseudomonadati</taxon>
        <taxon>Bacteroidota</taxon>
        <taxon>Bacteroidia</taxon>
        <taxon>Bacteroidales</taxon>
        <taxon>Muribaculaceae</taxon>
        <taxon>Candidatus Amulumruptor</taxon>
    </lineage>
</organism>
<feature type="coiled-coil region" evidence="1">
    <location>
        <begin position="153"/>
        <end position="208"/>
    </location>
</feature>
<accession>A0A4Q0UBV7</accession>
<comment type="caution">
    <text evidence="3">The sequence shown here is derived from an EMBL/GenBank/DDBJ whole genome shotgun (WGS) entry which is preliminary data.</text>
</comment>
<feature type="region of interest" description="Disordered" evidence="2">
    <location>
        <begin position="22"/>
        <end position="57"/>
    </location>
</feature>